<feature type="domain" description="SRCR" evidence="14">
    <location>
        <begin position="2222"/>
        <end position="2333"/>
    </location>
</feature>
<dbReference type="SUPFAM" id="SSF56487">
    <property type="entry name" value="SRCR-like"/>
    <property type="match status" value="26"/>
</dbReference>
<evidence type="ECO:0000256" key="11">
    <source>
        <dbReference type="SAM" id="MobiDB-lite"/>
    </source>
</evidence>
<keyword evidence="9" id="KW-0325">Glycoprotein</keyword>
<reference evidence="15" key="1">
    <citation type="submission" date="2018-11" db="EMBL/GenBank/DDBJ databases">
        <authorList>
            <person name="Alioto T."/>
            <person name="Alioto T."/>
        </authorList>
    </citation>
    <scope>NUCLEOTIDE SEQUENCE</scope>
</reference>
<evidence type="ECO:0000256" key="3">
    <source>
        <dbReference type="ARBA" id="ARBA00022729"/>
    </source>
</evidence>
<feature type="chain" id="PRO_5032499279" evidence="13">
    <location>
        <begin position="28"/>
        <end position="3021"/>
    </location>
</feature>
<accession>A0A8B6FSS5</accession>
<evidence type="ECO:0000256" key="9">
    <source>
        <dbReference type="ARBA" id="ARBA00023180"/>
    </source>
</evidence>
<comment type="subcellular location">
    <subcellularLocation>
        <location evidence="1">Membrane</location>
        <topology evidence="1">Single-pass membrane protein</topology>
    </subcellularLocation>
</comment>
<feature type="disulfide bond" evidence="10">
    <location>
        <begin position="2513"/>
        <end position="2523"/>
    </location>
</feature>
<dbReference type="PROSITE" id="PS00420">
    <property type="entry name" value="SRCR_1"/>
    <property type="match status" value="1"/>
</dbReference>
<feature type="domain" description="SRCR" evidence="14">
    <location>
        <begin position="622"/>
        <end position="718"/>
    </location>
</feature>
<dbReference type="Gene3D" id="3.10.250.10">
    <property type="entry name" value="SRCR-like domain"/>
    <property type="match status" value="26"/>
</dbReference>
<name>A0A8B6FSS5_MYTGA</name>
<feature type="disulfide bond" evidence="10">
    <location>
        <begin position="792"/>
        <end position="802"/>
    </location>
</feature>
<feature type="domain" description="SRCR" evidence="14">
    <location>
        <begin position="1794"/>
        <end position="1894"/>
    </location>
</feature>
<feature type="domain" description="SRCR" evidence="14">
    <location>
        <begin position="1263"/>
        <end position="1366"/>
    </location>
</feature>
<feature type="disulfide bond" evidence="10">
    <location>
        <begin position="395"/>
        <end position="456"/>
    </location>
</feature>
<keyword evidence="5 12" id="KW-1133">Transmembrane helix</keyword>
<feature type="disulfide bond" evidence="10">
    <location>
        <begin position="1755"/>
        <end position="1765"/>
    </location>
</feature>
<feature type="domain" description="SRCR" evidence="14">
    <location>
        <begin position="2553"/>
        <end position="2659"/>
    </location>
</feature>
<evidence type="ECO:0000256" key="13">
    <source>
        <dbReference type="SAM" id="SignalP"/>
    </source>
</evidence>
<evidence type="ECO:0000256" key="7">
    <source>
        <dbReference type="ARBA" id="ARBA00023157"/>
    </source>
</evidence>
<feature type="disulfide bond" evidence="10">
    <location>
        <begin position="2077"/>
        <end position="2087"/>
    </location>
</feature>
<feature type="domain" description="SRCR" evidence="14">
    <location>
        <begin position="1149"/>
        <end position="1253"/>
    </location>
</feature>
<feature type="disulfide bond" evidence="10">
    <location>
        <begin position="105"/>
        <end position="115"/>
    </location>
</feature>
<comment type="caution">
    <text evidence="15">The sequence shown here is derived from an EMBL/GenBank/DDBJ whole genome shotgun (WGS) entry which is preliminary data.</text>
</comment>
<dbReference type="Proteomes" id="UP000596742">
    <property type="component" value="Unassembled WGS sequence"/>
</dbReference>
<dbReference type="InterPro" id="IPR036772">
    <property type="entry name" value="SRCR-like_dom_sf"/>
</dbReference>
<feature type="domain" description="SRCR" evidence="14">
    <location>
        <begin position="842"/>
        <end position="931"/>
    </location>
</feature>
<dbReference type="InterPro" id="IPR001190">
    <property type="entry name" value="SRCR"/>
</dbReference>
<keyword evidence="8" id="KW-0675">Receptor</keyword>
<feature type="disulfide bond" evidence="10">
    <location>
        <begin position="2361"/>
        <end position="2425"/>
    </location>
</feature>
<feature type="domain" description="SRCR" evidence="14">
    <location>
        <begin position="36"/>
        <end position="136"/>
    </location>
</feature>
<feature type="domain" description="SRCR" evidence="14">
    <location>
        <begin position="721"/>
        <end position="823"/>
    </location>
</feature>
<evidence type="ECO:0000259" key="14">
    <source>
        <dbReference type="PROSITE" id="PS50287"/>
    </source>
</evidence>
<keyword evidence="16" id="KW-1185">Reference proteome</keyword>
<comment type="caution">
    <text evidence="10">Lacks conserved residue(s) required for the propagation of feature annotation.</text>
</comment>
<feature type="disulfide bond" evidence="10">
    <location>
        <begin position="2185"/>
        <end position="2195"/>
    </location>
</feature>
<feature type="disulfide bond" evidence="10">
    <location>
        <begin position="1541"/>
        <end position="1551"/>
    </location>
</feature>
<feature type="disulfide bond" evidence="10">
    <location>
        <begin position="2738"/>
        <end position="2748"/>
    </location>
</feature>
<feature type="domain" description="SRCR" evidence="14">
    <location>
        <begin position="1039"/>
        <end position="1138"/>
    </location>
</feature>
<evidence type="ECO:0000256" key="1">
    <source>
        <dbReference type="ARBA" id="ARBA00004167"/>
    </source>
</evidence>
<feature type="domain" description="SRCR" evidence="14">
    <location>
        <begin position="2668"/>
        <end position="2769"/>
    </location>
</feature>
<evidence type="ECO:0000256" key="5">
    <source>
        <dbReference type="ARBA" id="ARBA00022989"/>
    </source>
</evidence>
<evidence type="ECO:0000256" key="6">
    <source>
        <dbReference type="ARBA" id="ARBA00023136"/>
    </source>
</evidence>
<dbReference type="PANTHER" id="PTHR19331:SF465">
    <property type="entry name" value="EGG PEPTIDE SPERACT RECEPTOR"/>
    <property type="match status" value="1"/>
</dbReference>
<protein>
    <submittedName>
        <fullName evidence="15">Deleted in malignant brain tumors 1 protein</fullName>
    </submittedName>
</protein>
<dbReference type="EMBL" id="UYJE01007247">
    <property type="protein sequence ID" value="VDI52977.1"/>
    <property type="molecule type" value="Genomic_DNA"/>
</dbReference>
<feature type="domain" description="SRCR" evidence="14">
    <location>
        <begin position="1369"/>
        <end position="1466"/>
    </location>
</feature>
<dbReference type="PROSITE" id="PS50287">
    <property type="entry name" value="SRCR_2"/>
    <property type="match status" value="26"/>
</dbReference>
<evidence type="ECO:0000313" key="16">
    <source>
        <dbReference type="Proteomes" id="UP000596742"/>
    </source>
</evidence>
<evidence type="ECO:0000256" key="2">
    <source>
        <dbReference type="ARBA" id="ARBA00022692"/>
    </source>
</evidence>
<feature type="domain" description="SRCR" evidence="14">
    <location>
        <begin position="142"/>
        <end position="244"/>
    </location>
</feature>
<feature type="disulfide bond" evidence="10">
    <location>
        <begin position="869"/>
        <end position="930"/>
    </location>
</feature>
<dbReference type="GO" id="GO:0016020">
    <property type="term" value="C:membrane"/>
    <property type="evidence" value="ECO:0007669"/>
    <property type="project" value="UniProtKB-SubCell"/>
</dbReference>
<feature type="domain" description="SRCR" evidence="14">
    <location>
        <begin position="2336"/>
        <end position="2434"/>
    </location>
</feature>
<feature type="domain" description="SRCR" evidence="14">
    <location>
        <begin position="1580"/>
        <end position="1683"/>
    </location>
</feature>
<keyword evidence="7 10" id="KW-1015">Disulfide bond</keyword>
<feature type="disulfide bond" evidence="10">
    <location>
        <begin position="1221"/>
        <end position="1231"/>
    </location>
</feature>
<feature type="disulfide bond" evidence="10">
    <location>
        <begin position="531"/>
        <end position="541"/>
    </location>
</feature>
<dbReference type="FunFam" id="3.10.250.10:FF:000011">
    <property type="entry name" value="Scavenger receptor class A member 5"/>
    <property type="match status" value="1"/>
</dbReference>
<dbReference type="Pfam" id="PF00530">
    <property type="entry name" value="SRCR"/>
    <property type="match status" value="25"/>
</dbReference>
<feature type="domain" description="SRCR" evidence="14">
    <location>
        <begin position="1686"/>
        <end position="1784"/>
    </location>
</feature>
<feature type="transmembrane region" description="Helical" evidence="12">
    <location>
        <begin position="2887"/>
        <end position="2911"/>
    </location>
</feature>
<feature type="signal peptide" evidence="13">
    <location>
        <begin position="1"/>
        <end position="27"/>
    </location>
</feature>
<feature type="disulfide bond" evidence="10">
    <location>
        <begin position="1108"/>
        <end position="1118"/>
    </location>
</feature>
<dbReference type="FunFam" id="3.10.250.10:FF:000007">
    <property type="entry name" value="Soluble scavenger receptor cysteine-rich domain-containing protein SSC5D"/>
    <property type="match status" value="2"/>
</dbReference>
<proteinExistence type="predicted"/>
<organism evidence="15 16">
    <name type="scientific">Mytilus galloprovincialis</name>
    <name type="common">Mediterranean mussel</name>
    <dbReference type="NCBI Taxonomy" id="29158"/>
    <lineage>
        <taxon>Eukaryota</taxon>
        <taxon>Metazoa</taxon>
        <taxon>Spiralia</taxon>
        <taxon>Lophotrochozoa</taxon>
        <taxon>Mollusca</taxon>
        <taxon>Bivalvia</taxon>
        <taxon>Autobranchia</taxon>
        <taxon>Pteriomorphia</taxon>
        <taxon>Mytilida</taxon>
        <taxon>Mytiloidea</taxon>
        <taxon>Mytilidae</taxon>
        <taxon>Mytilinae</taxon>
        <taxon>Mytilus</taxon>
    </lineage>
</organism>
<evidence type="ECO:0000256" key="10">
    <source>
        <dbReference type="PROSITE-ProRule" id="PRU00196"/>
    </source>
</evidence>
<feature type="disulfide bond" evidence="10">
    <location>
        <begin position="423"/>
        <end position="433"/>
    </location>
</feature>
<dbReference type="PRINTS" id="PR00258">
    <property type="entry name" value="SPERACTRCPTR"/>
</dbReference>
<keyword evidence="3 13" id="KW-0732">Signal</keyword>
<feature type="disulfide bond" evidence="10">
    <location>
        <begin position="2291"/>
        <end position="2301"/>
    </location>
</feature>
<evidence type="ECO:0000256" key="12">
    <source>
        <dbReference type="SAM" id="Phobius"/>
    </source>
</evidence>
<feature type="disulfide bond" evidence="10">
    <location>
        <begin position="1331"/>
        <end position="1341"/>
    </location>
</feature>
<keyword evidence="6 12" id="KW-0472">Membrane</keyword>
<dbReference type="FunFam" id="3.10.250.10:FF:000016">
    <property type="entry name" value="Scavenger receptor cysteine-rich protein type 12"/>
    <property type="match status" value="9"/>
</dbReference>
<feature type="disulfide bond" evidence="10">
    <location>
        <begin position="1005"/>
        <end position="1015"/>
    </location>
</feature>
<dbReference type="PANTHER" id="PTHR19331">
    <property type="entry name" value="SCAVENGER RECEPTOR DOMAIN-CONTAINING"/>
    <property type="match status" value="1"/>
</dbReference>
<feature type="disulfide bond" evidence="10">
    <location>
        <begin position="899"/>
        <end position="909"/>
    </location>
</feature>
<feature type="domain" description="SRCR" evidence="14">
    <location>
        <begin position="462"/>
        <end position="562"/>
    </location>
</feature>
<feature type="domain" description="SRCR" evidence="14">
    <location>
        <begin position="1475"/>
        <end position="1574"/>
    </location>
</feature>
<feature type="disulfide bond" evidence="10">
    <location>
        <begin position="686"/>
        <end position="696"/>
    </location>
</feature>
<feature type="domain" description="SRCR" evidence="14">
    <location>
        <begin position="938"/>
        <end position="1039"/>
    </location>
</feature>
<dbReference type="OrthoDB" id="536948at2759"/>
<evidence type="ECO:0000313" key="15">
    <source>
        <dbReference type="EMBL" id="VDI52977.1"/>
    </source>
</evidence>
<feature type="domain" description="SRCR" evidence="14">
    <location>
        <begin position="574"/>
        <end position="614"/>
    </location>
</feature>
<feature type="disulfide bond" evidence="10">
    <location>
        <begin position="2406"/>
        <end position="2416"/>
    </location>
</feature>
<dbReference type="SMART" id="SM00202">
    <property type="entry name" value="SR"/>
    <property type="match status" value="25"/>
</dbReference>
<feature type="disulfide bond" evidence="10">
    <location>
        <begin position="2621"/>
        <end position="2631"/>
    </location>
</feature>
<feature type="disulfide bond" evidence="10">
    <location>
        <begin position="1968"/>
        <end position="1978"/>
    </location>
</feature>
<feature type="disulfide bond" evidence="10">
    <location>
        <begin position="213"/>
        <end position="223"/>
    </location>
</feature>
<keyword evidence="4" id="KW-0677">Repeat</keyword>
<gene>
    <name evidence="15" type="ORF">MGAL_10B070199</name>
</gene>
<evidence type="ECO:0000256" key="4">
    <source>
        <dbReference type="ARBA" id="ARBA00022737"/>
    </source>
</evidence>
<evidence type="ECO:0000256" key="8">
    <source>
        <dbReference type="ARBA" id="ARBA00023170"/>
    </source>
</evidence>
<feature type="disulfide bond" evidence="10">
    <location>
        <begin position="1862"/>
        <end position="1872"/>
    </location>
</feature>
<feature type="domain" description="SRCR" evidence="14">
    <location>
        <begin position="2445"/>
        <end position="2546"/>
    </location>
</feature>
<sequence length="3021" mass="332064">MDYSSNLFRVQIVLVIVLTVILHNTNAKNSSQAFYVRLKDGKTTSSGRVEISKDKANWGTICDDFWDNDAATVVCRQLGFTWGIGHSLAHFGQGKGQIYLDEVICKGHETSLDECLTNPWGVHNCNHQEDAGVSCFNVTSQLRYAKNQPNVGLVEVSGPKGWSEVCHHRWNDIDAGVVCRELGYVSGKAITNATRGSIGMSLGFSDAFYKFNCSGKESRLLNCSFSDYYWQSCVDGSLAGAVCYETSLSNIDMNFDVRIVDGGEAWGRVEVKHLGVWGHACSYEWSNVEASVVCRSKGFIGGVVFGTKHQPDKVAWVSGLKCTGKETSLYHCKSSSWFHPVFWCPAVSVLCYKKEAPRMSIVGGGQTGRVEITYDGQKGSVCNKYWSKTNSRVLCKEKGFADGETTNLGNGGTGNIFLSGVMCTGVEKSILMCNNSGWGVADDDCSNHKRDVEVLCYTDGRIRLLQSIRPDNGVVNIFVTSEQSWFDICLSGFGLFESRLVCKELGYNNGTVLPQGSFGKYNKYPLTQISCKGTEDSIFKCNFLTKKVCSNKYFGYAAVSCFNGSSDTVVKVNIGLESEGGSNSFGAVSVRAFNTWGQVCSSFWDDKAANVLCKTKNFAPHTLLKDGGDNYGRVIIRIDEEIGSVCDNKWGQQEATVVCRSMGYNSGEPMAVMPGNEPAFLSNIWCTGTETSLLGCSSYGYRVLNIPDCKDHVGVYCWKNVKLLEGKKGAGYITGRVEVLNQNKWYSICATNFTQASADVVCRDIGFDKARILGPGSFGFLKSFGTIYNLDCKGSELTLDECKMTVTTKCNSVTVNYASLLCIKNSGFEPEKKFYISDGYHGSVLVEQYGMNGTICTEGWDDKDANAFCHMVGYKGGVVFGPQEVYSRSMPVWYTNFNCTGAESSPAECDASPHVTLNCVRSIKNAGVLCYNSTGVEIKLVDGKKHYGRVEISYDGVSGTVCDYDWSKYDARVLCQQLGYPDGTAYKGSYYGSGSGNVYLSGMFCDSTESSLLECPSRGWGNVQSYCTQHMTDAGVTCSRRVNTSPGDDYGALQIWSNKIYTMVCSDNFDDNDAKVACRDMGYAYGKSLCCSAFGSHDYQISITGLQCLGNEPTLKDCKAIDGLKRCASKKYASVVCTDKEPSHKGFELRFENGTFGKLWVDYYNHEGLVCTNGYDSNDAMVACRQKGFLGGFGYKYRHDVLPHVPRSRTDDIRWLNNLNCTGTESNLDKCGTLAWGQIDNCSISSSAAAFCYKTKETTGFELRITGGKSKSEGLVEVKINGTWGSICGWYMTNKVATVICRQRGFMYGVYVVNHSYGNTTGPVWISRAYCHGNESSILDCELVGLAEKPDTACAAHEKDIGVKCYASVRLSGLGLANYGQLQVFKKDSWYSVCDENFNDTDAKVACQSMGYTDGRAQCCSAQGTWLTSRPIGITNVQCTGKEKFNDCPHEEDSCPSKHYVSVACTDSDATKYSVHVTRPSGLFFGNVEVQRYGIWGSICDVGWDNDDAQVVCRELGFAGGNATRGTVLRHVPTLFGHVNCSGTEKTLHRCPMATFREDHQCNERSSRAAIVCSKKAEGVQFRIGEEYEGSGRAEIYLNGRWGTVCNVYWDDVDAEVFCRQLGPFVGGVQANPTTVGTNDQDIWMTRVECMGNETNFLQCEASWYPAQTQRCTHGNDAGVVCFKSVRLMRGNYRSNGMVEVYHKNKGWSTVCASGFGETEADVACRILGYEHGLPLCCSPFGFSFITPLFGRLQCKGNEKHLTDCPSTSIVCNSPQNYASLACYNGARTQNYTLRLAGGSSYTGQVNITYLGIEGRICIDGWNDKAARVVCHELGYPDGMSYFHYKSDMDAVGPYWTTNVTCHGNESSINQCSHVGFGNVKECKGKHYAGVLCFDREGVYYRLAGGNDRSGRVEVSVHGEWGTICDHYWDQYDADVFCRQLGFNTGDSYYGDNLPPGSGTQWDGKIHCSGKEESLDICPHEGWVVGNSRFCLGHKDDAAVMCYTNVKLYKGYTPGSSNGAVLYYHNRTWLRVCDTGFTDMSARVVCEELGYTDGQAICCSAFGKTSEPVLTNYTLRCTGREKSVTECLREEQCESDQYASVMCFNETKIPDKEKYTLKLQDRNKGQVIVTHLGATGRICGKNWDDVDAGVFCREQGYRHGIAYKHDEQSTSESSRGPYWLSDFNCTGEEKALLDCPHQSRMSLGNCSDTHIASVLCFKDEGIKYYMSDGGSHYGRVEISVGGINGTICDAGWDNKDASVFCRQFGFTEGVALPSATYGQGRGPIWLSHLQCNGNEKNLHSCPHRGFNDQFSESNWILSIICDSHRDDASVFCYKNVRLNEGHDARMGGVEYHRNGEWYSICDEGFDDQAARVTCRSLGNNFTDGLAIKGSAFGKIKGKTLISDLKCYGRESDLSECKMKFNTTTCTAYASVYCSNTTIEKKGFAPRIASDSLASTVHGILEVRVNGVWGRVCMQDWDDRDANVTCKELGYAGGVAYLHIMKNRKPILMRGVKCTGLESSLADCVQSKKADLDSCSFNSNDAGVLCYNSTGIQYRLQGSKNPSVGRVEISYDGSWGSVCSWSWKTADAKVMCKQLNYTDGIVNYNVNKSLTSLPRWITGFFCQGSEDTMMTCLNTGFNSSFLDDLCMRRTDEPGAYTECFNETVEPTQIRLMNGKDKYSGRVEVYVKGPNKWGTVCDDFWNDQAASVVCRQLNFTGGTVVRGGKFGTGSGPIWFDNVKCKGTEESLYKCGHRGIGTHNCNHTEDVGVICMAPTIPTIVVTSIKTPTTSTTTIKTTVQSTTTKTTTQSSTTGTTSTQKPIPSPTTTRTTTTTTQPTSTSTRATTTKPTTTRTTTSTSTTTKTTVIIPDTTTHSNVTIIPSKQQKSENNLGVVIAVPIVILVIILIAILVVFIVRIRRLKRGVPHERFHDDIIENNQDSLGMNNQLYDLSLQPTGNGYAEGSRPSQDGDKLKLSKNGNAYYAKNDSFSNDASPNSFANPLYGNASMETNVEQKEIDLLNDSSTA</sequence>
<feature type="domain" description="SRCR" evidence="14">
    <location>
        <begin position="2107"/>
        <end position="2217"/>
    </location>
</feature>
<feature type="disulfide bond" evidence="10">
    <location>
        <begin position="1650"/>
        <end position="1660"/>
    </location>
</feature>
<dbReference type="FunFam" id="3.10.250.10:FF:000001">
    <property type="entry name" value="Lysyl oxidase 4 isoform X1"/>
    <property type="match status" value="1"/>
</dbReference>
<feature type="domain" description="SRCR" evidence="14">
    <location>
        <begin position="257"/>
        <end position="352"/>
    </location>
</feature>
<keyword evidence="2 12" id="KW-0812">Transmembrane</keyword>
<feature type="region of interest" description="Disordered" evidence="11">
    <location>
        <begin position="2950"/>
        <end position="2970"/>
    </location>
</feature>
<feature type="domain" description="SRCR" evidence="14">
    <location>
        <begin position="2006"/>
        <end position="2104"/>
    </location>
</feature>
<feature type="domain" description="SRCR" evidence="14">
    <location>
        <begin position="359"/>
        <end position="457"/>
    </location>
</feature>
<feature type="domain" description="SRCR" evidence="14">
    <location>
        <begin position="1901"/>
        <end position="2003"/>
    </location>
</feature>
<feature type="disulfide bond" evidence="10">
    <location>
        <begin position="322"/>
        <end position="332"/>
    </location>
</feature>
<feature type="region of interest" description="Disordered" evidence="11">
    <location>
        <begin position="2792"/>
        <end position="2858"/>
    </location>
</feature>